<name>A0A4Y1ZVS2_ARAVE</name>
<evidence type="ECO:0000313" key="1">
    <source>
        <dbReference type="EMBL" id="GBL70745.1"/>
    </source>
</evidence>
<dbReference type="AlphaFoldDB" id="A0A4Y1ZVS2"/>
<comment type="caution">
    <text evidence="1">The sequence shown here is derived from an EMBL/GenBank/DDBJ whole genome shotgun (WGS) entry which is preliminary data.</text>
</comment>
<gene>
    <name evidence="1" type="ORF">AVEN_212824_1</name>
</gene>
<sequence length="158" mass="17891">MTVCFAKSQSAELLLPVNCCLFGVTNLCKIYCFLRTKLSSSFVNGLISPLSCVLTVYTIHHRKILLQIYLFNIFHGSSPRFKSWMDYGFEDLSSAKPSLIDDNGTVGEERNQYPGYFTKSSFCHRKHDSPGKGHPGQNLNLKWDSINFLSTPNNVEKK</sequence>
<dbReference type="Proteomes" id="UP000499080">
    <property type="component" value="Unassembled WGS sequence"/>
</dbReference>
<protein>
    <submittedName>
        <fullName evidence="1">Uncharacterized protein</fullName>
    </submittedName>
</protein>
<evidence type="ECO:0000313" key="2">
    <source>
        <dbReference type="Proteomes" id="UP000499080"/>
    </source>
</evidence>
<accession>A0A4Y1ZVS2</accession>
<reference evidence="1 2" key="1">
    <citation type="journal article" date="2019" name="Sci. Rep.">
        <title>Orb-weaving spider Araneus ventricosus genome elucidates the spidroin gene catalogue.</title>
        <authorList>
            <person name="Kono N."/>
            <person name="Nakamura H."/>
            <person name="Ohtoshi R."/>
            <person name="Moran D.A.P."/>
            <person name="Shinohara A."/>
            <person name="Yoshida Y."/>
            <person name="Fujiwara M."/>
            <person name="Mori M."/>
            <person name="Tomita M."/>
            <person name="Arakawa K."/>
        </authorList>
    </citation>
    <scope>NUCLEOTIDE SEQUENCE [LARGE SCALE GENOMIC DNA]</scope>
</reference>
<dbReference type="EMBL" id="BGPR01078509">
    <property type="protein sequence ID" value="GBL70745.1"/>
    <property type="molecule type" value="Genomic_DNA"/>
</dbReference>
<organism evidence="1 2">
    <name type="scientific">Araneus ventricosus</name>
    <name type="common">Orbweaver spider</name>
    <name type="synonym">Epeira ventricosa</name>
    <dbReference type="NCBI Taxonomy" id="182803"/>
    <lineage>
        <taxon>Eukaryota</taxon>
        <taxon>Metazoa</taxon>
        <taxon>Ecdysozoa</taxon>
        <taxon>Arthropoda</taxon>
        <taxon>Chelicerata</taxon>
        <taxon>Arachnida</taxon>
        <taxon>Araneae</taxon>
        <taxon>Araneomorphae</taxon>
        <taxon>Entelegynae</taxon>
        <taxon>Araneoidea</taxon>
        <taxon>Araneidae</taxon>
        <taxon>Araneus</taxon>
    </lineage>
</organism>
<proteinExistence type="predicted"/>
<keyword evidence="2" id="KW-1185">Reference proteome</keyword>